<dbReference type="InterPro" id="IPR050300">
    <property type="entry name" value="GDXG_lipolytic_enzyme"/>
</dbReference>
<gene>
    <name evidence="4" type="ORF">BFS30_00315</name>
</gene>
<keyword evidence="2" id="KW-0732">Signal</keyword>
<dbReference type="Pfam" id="PF20434">
    <property type="entry name" value="BD-FAE"/>
    <property type="match status" value="1"/>
</dbReference>
<evidence type="ECO:0000256" key="2">
    <source>
        <dbReference type="SAM" id="SignalP"/>
    </source>
</evidence>
<evidence type="ECO:0000256" key="1">
    <source>
        <dbReference type="ARBA" id="ARBA00022801"/>
    </source>
</evidence>
<evidence type="ECO:0000313" key="4">
    <source>
        <dbReference type="EMBL" id="AOM75749.1"/>
    </source>
</evidence>
<keyword evidence="5" id="KW-1185">Reference proteome</keyword>
<feature type="domain" description="BD-FAE-like" evidence="3">
    <location>
        <begin position="52"/>
        <end position="252"/>
    </location>
</feature>
<reference evidence="4 5" key="1">
    <citation type="submission" date="2016-08" db="EMBL/GenBank/DDBJ databases">
        <authorList>
            <person name="Seilhamer J.J."/>
        </authorList>
    </citation>
    <scope>NUCLEOTIDE SEQUENCE [LARGE SCALE GENOMIC DNA]</scope>
    <source>
        <strain evidence="4 5">DX4</strain>
    </source>
</reference>
<dbReference type="GO" id="GO:0016787">
    <property type="term" value="F:hydrolase activity"/>
    <property type="evidence" value="ECO:0007669"/>
    <property type="project" value="UniProtKB-KW"/>
</dbReference>
<dbReference type="OrthoDB" id="9777975at2"/>
<accession>A0A1D7QAY5</accession>
<protein>
    <submittedName>
        <fullName evidence="4">Lipase</fullName>
    </submittedName>
</protein>
<organism evidence="4 5">
    <name type="scientific">Pedobacter steynii</name>
    <dbReference type="NCBI Taxonomy" id="430522"/>
    <lineage>
        <taxon>Bacteria</taxon>
        <taxon>Pseudomonadati</taxon>
        <taxon>Bacteroidota</taxon>
        <taxon>Sphingobacteriia</taxon>
        <taxon>Sphingobacteriales</taxon>
        <taxon>Sphingobacteriaceae</taxon>
        <taxon>Pedobacter</taxon>
    </lineage>
</organism>
<sequence>MKKLTILCALLWTTFSLSAQDTATVKKVQYPKGFNEQLNLVYTNVNGWEGKLDLYFPPTTGAASPLVINIHGGGWNKGTKESQGGFSPFFKKGYAVANIEYRLTGVATAPAAIEDTRCALIYLISNAKKLNIDVSKIVIMGASAGGHLALMGGLMENDHLFDGNCRGIENIKVAAIIDKYGITDVWDWGYGKLKTSKSASSWLGAKANDKDFAKSVSPLYQVKKSSPPVFIVHGDADPTVPYEQSVALKAKLDEIGVKSEFITVKGGLHGKFSAEDNAMVNEKIMEFLKGLGL</sequence>
<dbReference type="AlphaFoldDB" id="A0A1D7QAY5"/>
<name>A0A1D7QAY5_9SPHI</name>
<dbReference type="RefSeq" id="WP_069377447.1">
    <property type="nucleotide sequence ID" value="NZ_CP017141.1"/>
</dbReference>
<dbReference type="InterPro" id="IPR029058">
    <property type="entry name" value="AB_hydrolase_fold"/>
</dbReference>
<evidence type="ECO:0000313" key="5">
    <source>
        <dbReference type="Proteomes" id="UP000094313"/>
    </source>
</evidence>
<proteinExistence type="predicted"/>
<dbReference type="PANTHER" id="PTHR48081">
    <property type="entry name" value="AB HYDROLASE SUPERFAMILY PROTEIN C4A8.06C"/>
    <property type="match status" value="1"/>
</dbReference>
<dbReference type="InterPro" id="IPR049492">
    <property type="entry name" value="BD-FAE-like_dom"/>
</dbReference>
<keyword evidence="1" id="KW-0378">Hydrolase</keyword>
<dbReference type="EMBL" id="CP017141">
    <property type="protein sequence ID" value="AOM75749.1"/>
    <property type="molecule type" value="Genomic_DNA"/>
</dbReference>
<feature type="signal peptide" evidence="2">
    <location>
        <begin position="1"/>
        <end position="19"/>
    </location>
</feature>
<dbReference type="KEGG" id="psty:BFS30_00315"/>
<dbReference type="SUPFAM" id="SSF53474">
    <property type="entry name" value="alpha/beta-Hydrolases"/>
    <property type="match status" value="1"/>
</dbReference>
<evidence type="ECO:0000259" key="3">
    <source>
        <dbReference type="Pfam" id="PF20434"/>
    </source>
</evidence>
<dbReference type="Gene3D" id="3.40.50.1820">
    <property type="entry name" value="alpha/beta hydrolase"/>
    <property type="match status" value="1"/>
</dbReference>
<feature type="chain" id="PRO_5009098303" evidence="2">
    <location>
        <begin position="20"/>
        <end position="293"/>
    </location>
</feature>
<dbReference type="Proteomes" id="UP000094313">
    <property type="component" value="Chromosome"/>
</dbReference>